<dbReference type="Proteomes" id="UP000233597">
    <property type="component" value="Unassembled WGS sequence"/>
</dbReference>
<sequence length="334" mass="37324">MISKATKILGIKMSKNSFLARLTALTMIMGLTACVTNSGTVDTSGQSIKLEKKGKFVPTDSHFNTFIFLKPSPFYETQTVERDNGSVWTEYVGSFPKELVIQIKHANTVWYTPKSEERMLILDNFKQEFPNAAIVFTDKDYKKIDQLSPRIKGWIASNEKCNAGYVAKRLKTIGEARNDIGYSDTLVKFMSCGDAMTVSPAQFVQKIGLISDSEERIVAQKYKAIDFALTEEQEAMVIAINWPKVLEDQSGYLVLKKAHDDMQDFTTNFEAAKTSCQGTFKTNDMSGWSGTWTLSCLNGSNASGEWTKLGDDKGKSAIGKDSKGRDVFFRFKNI</sequence>
<evidence type="ECO:0000313" key="2">
    <source>
        <dbReference type="Proteomes" id="UP000233597"/>
    </source>
</evidence>
<proteinExistence type="predicted"/>
<evidence type="ECO:0000313" key="1">
    <source>
        <dbReference type="EMBL" id="PKR53430.1"/>
    </source>
</evidence>
<dbReference type="PROSITE" id="PS51257">
    <property type="entry name" value="PROKAR_LIPOPROTEIN"/>
    <property type="match status" value="1"/>
</dbReference>
<comment type="caution">
    <text evidence="1">The sequence shown here is derived from an EMBL/GenBank/DDBJ whole genome shotgun (WGS) entry which is preliminary data.</text>
</comment>
<protein>
    <submittedName>
        <fullName evidence="1">Uncharacterized protein</fullName>
    </submittedName>
</protein>
<organism evidence="1 2">
    <name type="scientific">Thalassospira marina</name>
    <dbReference type="NCBI Taxonomy" id="2048283"/>
    <lineage>
        <taxon>Bacteria</taxon>
        <taxon>Pseudomonadati</taxon>
        <taxon>Pseudomonadota</taxon>
        <taxon>Alphaproteobacteria</taxon>
        <taxon>Rhodospirillales</taxon>
        <taxon>Thalassospiraceae</taxon>
        <taxon>Thalassospira</taxon>
    </lineage>
</organism>
<name>A0A2N3KSE1_9PROT</name>
<gene>
    <name evidence="1" type="ORF">COO20_15195</name>
</gene>
<dbReference type="EMBL" id="NWTK01000009">
    <property type="protein sequence ID" value="PKR53430.1"/>
    <property type="molecule type" value="Genomic_DNA"/>
</dbReference>
<reference evidence="1 2" key="1">
    <citation type="submission" date="2017-09" db="EMBL/GenBank/DDBJ databases">
        <title>Biodiversity and function of Thalassospira species in the particle-attached aromatic-hydrocarbon-degrading consortia from the surface seawater of the South China Sea.</title>
        <authorList>
            <person name="Dong C."/>
            <person name="Liu R."/>
            <person name="Shao Z."/>
        </authorList>
    </citation>
    <scope>NUCLEOTIDE SEQUENCE [LARGE SCALE GENOMIC DNA]</scope>
    <source>
        <strain evidence="1 2">CSC1P2</strain>
    </source>
</reference>
<dbReference type="AlphaFoldDB" id="A0A2N3KSE1"/>
<accession>A0A2N3KSE1</accession>